<proteinExistence type="predicted"/>
<evidence type="ECO:0000313" key="3">
    <source>
        <dbReference type="Proteomes" id="UP000821853"/>
    </source>
</evidence>
<accession>A0A9J6G7Z5</accession>
<reference evidence="2 3" key="1">
    <citation type="journal article" date="2020" name="Cell">
        <title>Large-Scale Comparative Analyses of Tick Genomes Elucidate Their Genetic Diversity and Vector Capacities.</title>
        <authorList>
            <consortium name="Tick Genome and Microbiome Consortium (TIGMIC)"/>
            <person name="Jia N."/>
            <person name="Wang J."/>
            <person name="Shi W."/>
            <person name="Du L."/>
            <person name="Sun Y."/>
            <person name="Zhan W."/>
            <person name="Jiang J.F."/>
            <person name="Wang Q."/>
            <person name="Zhang B."/>
            <person name="Ji P."/>
            <person name="Bell-Sakyi L."/>
            <person name="Cui X.M."/>
            <person name="Yuan T.T."/>
            <person name="Jiang B.G."/>
            <person name="Yang W.F."/>
            <person name="Lam T.T."/>
            <person name="Chang Q.C."/>
            <person name="Ding S.J."/>
            <person name="Wang X.J."/>
            <person name="Zhu J.G."/>
            <person name="Ruan X.D."/>
            <person name="Zhao L."/>
            <person name="Wei J.T."/>
            <person name="Ye R.Z."/>
            <person name="Que T.C."/>
            <person name="Du C.H."/>
            <person name="Zhou Y.H."/>
            <person name="Cheng J.X."/>
            <person name="Dai P.F."/>
            <person name="Guo W.B."/>
            <person name="Han X.H."/>
            <person name="Huang E.J."/>
            <person name="Li L.F."/>
            <person name="Wei W."/>
            <person name="Gao Y.C."/>
            <person name="Liu J.Z."/>
            <person name="Shao H.Z."/>
            <person name="Wang X."/>
            <person name="Wang C.C."/>
            <person name="Yang T.C."/>
            <person name="Huo Q.B."/>
            <person name="Li W."/>
            <person name="Chen H.Y."/>
            <person name="Chen S.E."/>
            <person name="Zhou L.G."/>
            <person name="Ni X.B."/>
            <person name="Tian J.H."/>
            <person name="Sheng Y."/>
            <person name="Liu T."/>
            <person name="Pan Y.S."/>
            <person name="Xia L.Y."/>
            <person name="Li J."/>
            <person name="Zhao F."/>
            <person name="Cao W.C."/>
        </authorList>
    </citation>
    <scope>NUCLEOTIDE SEQUENCE [LARGE SCALE GENOMIC DNA]</scope>
    <source>
        <strain evidence="2">HaeL-2018</strain>
    </source>
</reference>
<name>A0A9J6G7Z5_HAELO</name>
<dbReference type="AlphaFoldDB" id="A0A9J6G7Z5"/>
<dbReference type="SUPFAM" id="SSF54556">
    <property type="entry name" value="Chitinase insertion domain"/>
    <property type="match status" value="1"/>
</dbReference>
<comment type="caution">
    <text evidence="2">The sequence shown here is derived from an EMBL/GenBank/DDBJ whole genome shotgun (WGS) entry which is preliminary data.</text>
</comment>
<dbReference type="OrthoDB" id="6498719at2759"/>
<organism evidence="2 3">
    <name type="scientific">Haemaphysalis longicornis</name>
    <name type="common">Bush tick</name>
    <dbReference type="NCBI Taxonomy" id="44386"/>
    <lineage>
        <taxon>Eukaryota</taxon>
        <taxon>Metazoa</taxon>
        <taxon>Ecdysozoa</taxon>
        <taxon>Arthropoda</taxon>
        <taxon>Chelicerata</taxon>
        <taxon>Arachnida</taxon>
        <taxon>Acari</taxon>
        <taxon>Parasitiformes</taxon>
        <taxon>Ixodida</taxon>
        <taxon>Ixodoidea</taxon>
        <taxon>Ixodidae</taxon>
        <taxon>Haemaphysalinae</taxon>
        <taxon>Haemaphysalis</taxon>
    </lineage>
</organism>
<keyword evidence="3" id="KW-1185">Reference proteome</keyword>
<gene>
    <name evidence="2" type="ORF">HPB48_000047</name>
</gene>
<dbReference type="Proteomes" id="UP000821853">
    <property type="component" value="Chromosome 3"/>
</dbReference>
<protein>
    <submittedName>
        <fullName evidence="2">Uncharacterized protein</fullName>
    </submittedName>
</protein>
<evidence type="ECO:0000313" key="2">
    <source>
        <dbReference type="EMBL" id="KAH9371031.1"/>
    </source>
</evidence>
<feature type="region of interest" description="Disordered" evidence="1">
    <location>
        <begin position="1"/>
        <end position="22"/>
    </location>
</feature>
<dbReference type="VEuPathDB" id="VectorBase:HLOH_052043"/>
<dbReference type="InterPro" id="IPR029070">
    <property type="entry name" value="Chitinase_insertion_sf"/>
</dbReference>
<dbReference type="EMBL" id="JABSTR010000005">
    <property type="protein sequence ID" value="KAH9371031.1"/>
    <property type="molecule type" value="Genomic_DNA"/>
</dbReference>
<sequence length="122" mass="13852">MQVARNEGPPLSHQVTSLGPGIQGPVTRLPGRMAHFETCHLVESYERVERSYDVLASLNNSWLSYTTNALLGHFLDKLHENVSDTCLGIWNPHWDDFGNVCGEKRSYPLTRAIFRLYNDSYA</sequence>
<evidence type="ECO:0000256" key="1">
    <source>
        <dbReference type="SAM" id="MobiDB-lite"/>
    </source>
</evidence>